<evidence type="ECO:0000256" key="6">
    <source>
        <dbReference type="ARBA" id="ARBA00022801"/>
    </source>
</evidence>
<evidence type="ECO:0000256" key="5">
    <source>
        <dbReference type="ARBA" id="ARBA00022631"/>
    </source>
</evidence>
<sequence length="138" mass="15484">MQNVLAQFHCFGDLATPLLMSAAAGEGTISMSCHILDTAQGTPARGMKIHLEQNIQGDEWVSIHRGTSNDDGRVTDIPKNLISGVYRMTFYTKDYFIQTNVEKFFYPVVSMIFTTTPNEHFHIPLLISPFGYTTYRGS</sequence>
<dbReference type="NCBIfam" id="TIGR02962">
    <property type="entry name" value="hdxy_isourate"/>
    <property type="match status" value="1"/>
</dbReference>
<dbReference type="PANTHER" id="PTHR10395">
    <property type="entry name" value="URICASE AND TRANSTHYRETIN-RELATED"/>
    <property type="match status" value="1"/>
</dbReference>
<feature type="binding site" evidence="7">
    <location>
        <position position="135"/>
    </location>
    <ligand>
        <name>substrate</name>
    </ligand>
</feature>
<name>A0A7S4I9F3_9EUKA</name>
<comment type="function">
    <text evidence="2">Catalyzes the hydrolysis of 5-hydroxyisourate (HIU) to 2-oxo-4-hydroxy-4-carboxy-5-ureidoimidazoline (OHCU).</text>
</comment>
<dbReference type="Gene3D" id="2.60.40.180">
    <property type="entry name" value="Transthyretin/hydroxyisourate hydrolase domain"/>
    <property type="match status" value="1"/>
</dbReference>
<feature type="domain" description="Transthyretin/hydroxyisourate hydrolase" evidence="9">
    <location>
        <begin position="31"/>
        <end position="137"/>
    </location>
</feature>
<dbReference type="PROSITE" id="PS00769">
    <property type="entry name" value="TRANSTHYRETIN_2"/>
    <property type="match status" value="1"/>
</dbReference>
<dbReference type="PROSITE" id="PS00768">
    <property type="entry name" value="TRANSTHYRETIN_1"/>
    <property type="match status" value="1"/>
</dbReference>
<feature type="binding site" evidence="7">
    <location>
        <position position="73"/>
    </location>
    <ligand>
        <name>substrate</name>
    </ligand>
</feature>
<keyword evidence="5 8" id="KW-0659">Purine metabolism</keyword>
<dbReference type="InterPro" id="IPR023416">
    <property type="entry name" value="Transthyretin/HIU_hydrolase_d"/>
</dbReference>
<dbReference type="EC" id="3.5.2.17" evidence="8"/>
<reference evidence="10" key="1">
    <citation type="submission" date="2021-01" db="EMBL/GenBank/DDBJ databases">
        <authorList>
            <person name="Corre E."/>
            <person name="Pelletier E."/>
            <person name="Niang G."/>
            <person name="Scheremetjew M."/>
            <person name="Finn R."/>
            <person name="Kale V."/>
            <person name="Holt S."/>
            <person name="Cochrane G."/>
            <person name="Meng A."/>
            <person name="Brown T."/>
            <person name="Cohen L."/>
        </authorList>
    </citation>
    <scope>NUCLEOTIDE SEQUENCE</scope>
    <source>
        <strain evidence="10">DIVA3 518/3/11/1/6</strain>
    </source>
</reference>
<evidence type="ECO:0000313" key="10">
    <source>
        <dbReference type="EMBL" id="CAE2222653.1"/>
    </source>
</evidence>
<evidence type="ECO:0000256" key="2">
    <source>
        <dbReference type="ARBA" id="ARBA00002704"/>
    </source>
</evidence>
<gene>
    <name evidence="10" type="ORF">VSP0166_LOCUS9770</name>
</gene>
<dbReference type="Pfam" id="PF00576">
    <property type="entry name" value="Transthyretin"/>
    <property type="match status" value="1"/>
</dbReference>
<evidence type="ECO:0000256" key="1">
    <source>
        <dbReference type="ARBA" id="ARBA00001043"/>
    </source>
</evidence>
<dbReference type="InterPro" id="IPR036817">
    <property type="entry name" value="Transthyretin/HIU_hydrolase_sf"/>
</dbReference>
<dbReference type="EMBL" id="HBKP01013726">
    <property type="protein sequence ID" value="CAE2222653.1"/>
    <property type="molecule type" value="Transcribed_RNA"/>
</dbReference>
<dbReference type="InterPro" id="IPR023419">
    <property type="entry name" value="Transthyretin_CS"/>
</dbReference>
<protein>
    <recommendedName>
        <fullName evidence="8">5-hydroxyisourate hydrolase</fullName>
        <shortName evidence="8">HIU hydrolase</shortName>
        <shortName evidence="8">HIUHase</shortName>
        <ecNumber evidence="8">3.5.2.17</ecNumber>
    </recommendedName>
</protein>
<dbReference type="CDD" id="cd05822">
    <property type="entry name" value="TLP_HIUase"/>
    <property type="match status" value="1"/>
</dbReference>
<proteinExistence type="inferred from homology"/>
<dbReference type="PRINTS" id="PR00189">
    <property type="entry name" value="TRNSTHYRETIN"/>
</dbReference>
<dbReference type="SUPFAM" id="SSF49472">
    <property type="entry name" value="Transthyretin (synonym: prealbumin)"/>
    <property type="match status" value="1"/>
</dbReference>
<dbReference type="PANTHER" id="PTHR10395:SF7">
    <property type="entry name" value="5-HYDROXYISOURATE HYDROLASE"/>
    <property type="match status" value="1"/>
</dbReference>
<evidence type="ECO:0000256" key="8">
    <source>
        <dbReference type="RuleBase" id="RU361270"/>
    </source>
</evidence>
<keyword evidence="6 8" id="KW-0378">Hydrolase</keyword>
<dbReference type="AlphaFoldDB" id="A0A7S4I9F3"/>
<evidence type="ECO:0000259" key="9">
    <source>
        <dbReference type="Pfam" id="PF00576"/>
    </source>
</evidence>
<dbReference type="GO" id="GO:0033971">
    <property type="term" value="F:hydroxyisourate hydrolase activity"/>
    <property type="evidence" value="ECO:0007669"/>
    <property type="project" value="UniProtKB-EC"/>
</dbReference>
<comment type="subunit">
    <text evidence="4 8">Homotetramer.</text>
</comment>
<evidence type="ECO:0000256" key="3">
    <source>
        <dbReference type="ARBA" id="ARBA00009850"/>
    </source>
</evidence>
<evidence type="ECO:0000256" key="4">
    <source>
        <dbReference type="ARBA" id="ARBA00011881"/>
    </source>
</evidence>
<dbReference type="InterPro" id="IPR023418">
    <property type="entry name" value="Thyroxine_BS"/>
</dbReference>
<dbReference type="InterPro" id="IPR000895">
    <property type="entry name" value="Transthyretin/HIU_hydrolase"/>
</dbReference>
<comment type="catalytic activity">
    <reaction evidence="1 8">
        <text>5-hydroxyisourate + H2O = 5-hydroxy-2-oxo-4-ureido-2,5-dihydro-1H-imidazole-5-carboxylate + H(+)</text>
        <dbReference type="Rhea" id="RHEA:23736"/>
        <dbReference type="ChEBI" id="CHEBI:15377"/>
        <dbReference type="ChEBI" id="CHEBI:15378"/>
        <dbReference type="ChEBI" id="CHEBI:18072"/>
        <dbReference type="ChEBI" id="CHEBI:58639"/>
        <dbReference type="EC" id="3.5.2.17"/>
    </reaction>
</comment>
<comment type="similarity">
    <text evidence="3 8">Belongs to the transthyretin family. 5-hydroxyisourate hydrolase subfamily.</text>
</comment>
<dbReference type="InterPro" id="IPR014306">
    <property type="entry name" value="Hydroxyisourate_hydrolase"/>
</dbReference>
<evidence type="ECO:0000256" key="7">
    <source>
        <dbReference type="PIRSR" id="PIRSR600895-51"/>
    </source>
</evidence>
<feature type="binding site" evidence="7">
    <location>
        <position position="34"/>
    </location>
    <ligand>
        <name>substrate</name>
    </ligand>
</feature>
<dbReference type="GO" id="GO:0006144">
    <property type="term" value="P:purine nucleobase metabolic process"/>
    <property type="evidence" value="ECO:0007669"/>
    <property type="project" value="UniProtKB-KW"/>
</dbReference>
<accession>A0A7S4I9F3</accession>
<organism evidence="10">
    <name type="scientific">Vannella robusta</name>
    <dbReference type="NCBI Taxonomy" id="1487602"/>
    <lineage>
        <taxon>Eukaryota</taxon>
        <taxon>Amoebozoa</taxon>
        <taxon>Discosea</taxon>
        <taxon>Flabellinia</taxon>
        <taxon>Vannellidae</taxon>
        <taxon>Vannella</taxon>
    </lineage>
</organism>